<evidence type="ECO:0000256" key="14">
    <source>
        <dbReference type="SAM" id="Phobius"/>
    </source>
</evidence>
<dbReference type="InterPro" id="IPR003661">
    <property type="entry name" value="HisK_dim/P_dom"/>
</dbReference>
<dbReference type="CDD" id="cd00082">
    <property type="entry name" value="HisKA"/>
    <property type="match status" value="1"/>
</dbReference>
<dbReference type="PANTHER" id="PTHR43065:SF46">
    <property type="entry name" value="C4-DICARBOXYLATE TRANSPORT SENSOR PROTEIN DCTB"/>
    <property type="match status" value="1"/>
</dbReference>
<dbReference type="SUPFAM" id="SSF47384">
    <property type="entry name" value="Homodimeric domain of signal transducing histidine kinase"/>
    <property type="match status" value="1"/>
</dbReference>
<dbReference type="InterPro" id="IPR005467">
    <property type="entry name" value="His_kinase_dom"/>
</dbReference>
<evidence type="ECO:0000259" key="15">
    <source>
        <dbReference type="PROSITE" id="PS50109"/>
    </source>
</evidence>
<keyword evidence="8" id="KW-0547">Nucleotide-binding</keyword>
<reference evidence="16" key="1">
    <citation type="journal article" date="2020" name="mSystems">
        <title>Genome- and Community-Level Interaction Insights into Carbon Utilization and Element Cycling Functions of Hydrothermarchaeota in Hydrothermal Sediment.</title>
        <authorList>
            <person name="Zhou Z."/>
            <person name="Liu Y."/>
            <person name="Xu W."/>
            <person name="Pan J."/>
            <person name="Luo Z.H."/>
            <person name="Li M."/>
        </authorList>
    </citation>
    <scope>NUCLEOTIDE SEQUENCE [LARGE SCALE GENOMIC DNA]</scope>
    <source>
        <strain evidence="16">SpSt-769</strain>
    </source>
</reference>
<evidence type="ECO:0000256" key="5">
    <source>
        <dbReference type="ARBA" id="ARBA00022553"/>
    </source>
</evidence>
<evidence type="ECO:0000256" key="6">
    <source>
        <dbReference type="ARBA" id="ARBA00022679"/>
    </source>
</evidence>
<dbReference type="PRINTS" id="PR00344">
    <property type="entry name" value="BCTRLSENSOR"/>
</dbReference>
<feature type="transmembrane region" description="Helical" evidence="14">
    <location>
        <begin position="300"/>
        <end position="323"/>
    </location>
</feature>
<keyword evidence="10" id="KW-0067">ATP-binding</keyword>
<dbReference type="Pfam" id="PF02518">
    <property type="entry name" value="HATPase_c"/>
    <property type="match status" value="1"/>
</dbReference>
<dbReference type="Gene3D" id="1.10.287.130">
    <property type="match status" value="1"/>
</dbReference>
<dbReference type="InterPro" id="IPR003594">
    <property type="entry name" value="HATPase_dom"/>
</dbReference>
<dbReference type="Pfam" id="PF02743">
    <property type="entry name" value="dCache_1"/>
    <property type="match status" value="1"/>
</dbReference>
<evidence type="ECO:0000256" key="4">
    <source>
        <dbReference type="ARBA" id="ARBA00022475"/>
    </source>
</evidence>
<comment type="caution">
    <text evidence="16">The sequence shown here is derived from an EMBL/GenBank/DDBJ whole genome shotgun (WGS) entry which is preliminary data.</text>
</comment>
<dbReference type="GO" id="GO:0000155">
    <property type="term" value="F:phosphorelay sensor kinase activity"/>
    <property type="evidence" value="ECO:0007669"/>
    <property type="project" value="InterPro"/>
</dbReference>
<dbReference type="EC" id="2.7.13.3" evidence="3"/>
<keyword evidence="4" id="KW-1003">Cell membrane</keyword>
<keyword evidence="11 14" id="KW-1133">Transmembrane helix</keyword>
<name>A0A7C4AQR4_9BACT</name>
<dbReference type="InterPro" id="IPR036890">
    <property type="entry name" value="HATPase_C_sf"/>
</dbReference>
<organism evidence="16">
    <name type="scientific">Desulfomonile tiedjei</name>
    <dbReference type="NCBI Taxonomy" id="2358"/>
    <lineage>
        <taxon>Bacteria</taxon>
        <taxon>Pseudomonadati</taxon>
        <taxon>Thermodesulfobacteriota</taxon>
        <taxon>Desulfomonilia</taxon>
        <taxon>Desulfomonilales</taxon>
        <taxon>Desulfomonilaceae</taxon>
        <taxon>Desulfomonile</taxon>
    </lineage>
</organism>
<evidence type="ECO:0000256" key="3">
    <source>
        <dbReference type="ARBA" id="ARBA00012438"/>
    </source>
</evidence>
<keyword evidence="9 16" id="KW-0418">Kinase</keyword>
<dbReference type="PANTHER" id="PTHR43065">
    <property type="entry name" value="SENSOR HISTIDINE KINASE"/>
    <property type="match status" value="1"/>
</dbReference>
<feature type="transmembrane region" description="Helical" evidence="14">
    <location>
        <begin position="34"/>
        <end position="55"/>
    </location>
</feature>
<keyword evidence="12" id="KW-0902">Two-component regulatory system</keyword>
<dbReference type="InterPro" id="IPR033479">
    <property type="entry name" value="dCache_1"/>
</dbReference>
<keyword evidence="7 14" id="KW-0812">Transmembrane</keyword>
<proteinExistence type="predicted"/>
<dbReference type="InterPro" id="IPR004358">
    <property type="entry name" value="Sig_transdc_His_kin-like_C"/>
</dbReference>
<dbReference type="SUPFAM" id="SSF55874">
    <property type="entry name" value="ATPase domain of HSP90 chaperone/DNA topoisomerase II/histidine kinase"/>
    <property type="match status" value="1"/>
</dbReference>
<dbReference type="InterPro" id="IPR036097">
    <property type="entry name" value="HisK_dim/P_sf"/>
</dbReference>
<dbReference type="PROSITE" id="PS50109">
    <property type="entry name" value="HIS_KIN"/>
    <property type="match status" value="1"/>
</dbReference>
<dbReference type="GO" id="GO:0005524">
    <property type="term" value="F:ATP binding"/>
    <property type="evidence" value="ECO:0007669"/>
    <property type="project" value="UniProtKB-KW"/>
</dbReference>
<dbReference type="EMBL" id="DTGT01000106">
    <property type="protein sequence ID" value="HGH60298.1"/>
    <property type="molecule type" value="Genomic_DNA"/>
</dbReference>
<evidence type="ECO:0000256" key="2">
    <source>
        <dbReference type="ARBA" id="ARBA00004651"/>
    </source>
</evidence>
<gene>
    <name evidence="16" type="ORF">ENV54_03250</name>
</gene>
<comment type="subcellular location">
    <subcellularLocation>
        <location evidence="2">Cell membrane</location>
        <topology evidence="2">Multi-pass membrane protein</topology>
    </subcellularLocation>
</comment>
<comment type="catalytic activity">
    <reaction evidence="1">
        <text>ATP + protein L-histidine = ADP + protein N-phospho-L-histidine.</text>
        <dbReference type="EC" id="2.7.13.3"/>
    </reaction>
</comment>
<dbReference type="Gene3D" id="3.30.565.10">
    <property type="entry name" value="Histidine kinase-like ATPase, C-terminal domain"/>
    <property type="match status" value="1"/>
</dbReference>
<dbReference type="Gene3D" id="3.30.450.20">
    <property type="entry name" value="PAS domain"/>
    <property type="match status" value="1"/>
</dbReference>
<dbReference type="Pfam" id="PF00512">
    <property type="entry name" value="HisKA"/>
    <property type="match status" value="1"/>
</dbReference>
<feature type="domain" description="Histidine kinase" evidence="15">
    <location>
        <begin position="355"/>
        <end position="570"/>
    </location>
</feature>
<keyword evidence="5" id="KW-0597">Phosphoprotein</keyword>
<dbReference type="CDD" id="cd12914">
    <property type="entry name" value="PDC1_DGC_like"/>
    <property type="match status" value="1"/>
</dbReference>
<evidence type="ECO:0000256" key="8">
    <source>
        <dbReference type="ARBA" id="ARBA00022741"/>
    </source>
</evidence>
<dbReference type="SMART" id="SM00387">
    <property type="entry name" value="HATPase_c"/>
    <property type="match status" value="1"/>
</dbReference>
<evidence type="ECO:0000256" key="12">
    <source>
        <dbReference type="ARBA" id="ARBA00023012"/>
    </source>
</evidence>
<keyword evidence="6" id="KW-0808">Transferase</keyword>
<protein>
    <recommendedName>
        <fullName evidence="3">histidine kinase</fullName>
        <ecNumber evidence="3">2.7.13.3</ecNumber>
    </recommendedName>
</protein>
<evidence type="ECO:0000256" key="11">
    <source>
        <dbReference type="ARBA" id="ARBA00022989"/>
    </source>
</evidence>
<dbReference type="GO" id="GO:0005886">
    <property type="term" value="C:plasma membrane"/>
    <property type="evidence" value="ECO:0007669"/>
    <property type="project" value="UniProtKB-SubCell"/>
</dbReference>
<evidence type="ECO:0000256" key="1">
    <source>
        <dbReference type="ARBA" id="ARBA00000085"/>
    </source>
</evidence>
<dbReference type="AlphaFoldDB" id="A0A7C4AQR4"/>
<dbReference type="SMART" id="SM00388">
    <property type="entry name" value="HisKA"/>
    <property type="match status" value="1"/>
</dbReference>
<evidence type="ECO:0000256" key="9">
    <source>
        <dbReference type="ARBA" id="ARBA00022777"/>
    </source>
</evidence>
<sequence length="579" mass="65009">MKSMEKLVSFLGRIVGNPEEIEGPKRYDVIRRNISILMLLITIIPLVSMALINYAQYQSTLRREIVEPMKVLVNKAKNSLELFLTNRLAILRFVASAYSYDELADEKNLQRIFRALRQEFEGFIDLGLIDPKGIQISYAGPYSLKGQDYSEQPWFEHVQVNGAYVSDVFLGFRKIPHIAIAVQHSDGSGRAPWIVRATIDTKRFDQIISSMGIQPECDAFITNKEGVLQTDSKFYGKVFDRPPGILPPLTYEPFVTERVDSNGNSVVVAYAYSNRSDFVLMFVKPTASVLRAWYTLKGELIFVFVIGVLVIVIAVLKLTSVMVNRMKISDERRELAFREMQHSHKLSSIGRLAAGVAHEINNPMAIVNEKAGLMRDLIELNPDFPQREKFLALIQAIVQAVDRCRTITHRLLGFARRMDVEIEVLNVNDVLTETVGFLEKEALHRNIKLTMNLAPDLPRISSDRGQLQQVFLNILNNAFAAVNDNGSVSVTTWDHDPDYIGVSIQDDGVGMSEDTMKHIFEPFFTTKKGTGTGLGLSITYGIVKKLGGDIAVKSKLGKGTRFVVYLPKRREKGGETSNG</sequence>
<keyword evidence="13 14" id="KW-0472">Membrane</keyword>
<evidence type="ECO:0000256" key="13">
    <source>
        <dbReference type="ARBA" id="ARBA00023136"/>
    </source>
</evidence>
<evidence type="ECO:0000313" key="16">
    <source>
        <dbReference type="EMBL" id="HGH60298.1"/>
    </source>
</evidence>
<accession>A0A7C4AQR4</accession>
<evidence type="ECO:0000256" key="10">
    <source>
        <dbReference type="ARBA" id="ARBA00022840"/>
    </source>
</evidence>
<evidence type="ECO:0000256" key="7">
    <source>
        <dbReference type="ARBA" id="ARBA00022692"/>
    </source>
</evidence>